<comment type="caution">
    <text evidence="4">The sequence shown here is derived from an EMBL/GenBank/DDBJ whole genome shotgun (WGS) entry which is preliminary data.</text>
</comment>
<dbReference type="RefSeq" id="WP_059066485.1">
    <property type="nucleotide sequence ID" value="NZ_JAOQJX010000004.1"/>
</dbReference>
<dbReference type="InterPro" id="IPR013783">
    <property type="entry name" value="Ig-like_fold"/>
</dbReference>
<feature type="chain" id="PRO_5046035318" evidence="2">
    <location>
        <begin position="30"/>
        <end position="661"/>
    </location>
</feature>
<organism evidence="4 5">
    <name type="scientific">Faecalicatena acetigenes</name>
    <dbReference type="NCBI Taxonomy" id="2981790"/>
    <lineage>
        <taxon>Bacteria</taxon>
        <taxon>Bacillati</taxon>
        <taxon>Bacillota</taxon>
        <taxon>Clostridia</taxon>
        <taxon>Lachnospirales</taxon>
        <taxon>Lachnospiraceae</taxon>
        <taxon>Faecalicatena</taxon>
    </lineage>
</organism>
<dbReference type="Proteomes" id="UP001652394">
    <property type="component" value="Unassembled WGS sequence"/>
</dbReference>
<keyword evidence="1" id="KW-0472">Membrane</keyword>
<reference evidence="4 5" key="1">
    <citation type="journal article" date="2021" name="ISME Commun">
        <title>Automated analysis of genomic sequences facilitates high-throughput and comprehensive description of bacteria.</title>
        <authorList>
            <person name="Hitch T.C.A."/>
        </authorList>
    </citation>
    <scope>NUCLEOTIDE SEQUENCE [LARGE SCALE GENOMIC DNA]</scope>
    <source>
        <strain evidence="4 5">H2_18</strain>
    </source>
</reference>
<sequence>MFKKVKRRYSAAALAVICLLFVWGTAVFAQEGATAEEKDLSVLLEAAAMTKDGADLFDGVTRPFDGGNLEVKLMYDVDEEDAPVISEGDVLSVQLVPTDTQKDFIQIDYPTSQLRILEDEGIKLADLDLTGRKGVVFTFADIQASFTAKLNMPFVVNKTRLVKYFQEHPDEENVEFQYTLQYNDSDTGKMARFSLQKPEIQPAQARFVKTRGIYEQSGDLGQGNILYNIFLGTELNRMNEFVIYDTPDVNIGFDGNMKVYIPTNYGNLDNVVLQNGNYYAEPGNMDDEGKMEIYIYDLYYLTEEANAVSMPRQAGYTEEYVTFSRRDITTGADSIKSMEAVTVPKNILLEKLAGEELTEAEKQLIDANGGLYKKVGKGFKIRIKNFKGNQQDPGGYLTFVYTLNIKNNSPKVDENKFPIYLNTGSYYAQEIPTCTADDENCVPIKNEKTQLDAVLSGNYTTEGKVTPGNVSAEVDKFSRVEFQKVAEDDKGLPNMSKPLEGAVFTIYKVDEDGSKEVAHNKDHIKMENLVTNKDGILCEDVPEKTVINLQLERGNYIFEEISAPAGYEIETQETAISVGLLNNRITVANRPKEEQIAPPSGGKDKSAADRTTVNRIKLTDNADGKAVKTGDNTDIYVWFILGIAAVIVFIILYILNGKKKK</sequence>
<keyword evidence="5" id="KW-1185">Reference proteome</keyword>
<evidence type="ECO:0000256" key="2">
    <source>
        <dbReference type="SAM" id="SignalP"/>
    </source>
</evidence>
<name>A0ABT2TAT7_9FIRM</name>
<evidence type="ECO:0000313" key="4">
    <source>
        <dbReference type="EMBL" id="MCU6746936.1"/>
    </source>
</evidence>
<feature type="domain" description="SpaA-like prealbumin fold" evidence="3">
    <location>
        <begin position="495"/>
        <end position="579"/>
    </location>
</feature>
<evidence type="ECO:0000259" key="3">
    <source>
        <dbReference type="Pfam" id="PF17802"/>
    </source>
</evidence>
<protein>
    <submittedName>
        <fullName evidence="4">Prealbumin-like fold domain-containing protein</fullName>
    </submittedName>
</protein>
<gene>
    <name evidence="4" type="ORF">OCV51_04590</name>
</gene>
<feature type="transmembrane region" description="Helical" evidence="1">
    <location>
        <begin position="635"/>
        <end position="655"/>
    </location>
</feature>
<evidence type="ECO:0000313" key="5">
    <source>
        <dbReference type="Proteomes" id="UP001652394"/>
    </source>
</evidence>
<dbReference type="Gene3D" id="2.60.40.10">
    <property type="entry name" value="Immunoglobulins"/>
    <property type="match status" value="1"/>
</dbReference>
<dbReference type="InterPro" id="IPR041033">
    <property type="entry name" value="SpaA_PFL_dom_1"/>
</dbReference>
<keyword evidence="1" id="KW-0812">Transmembrane</keyword>
<keyword evidence="2" id="KW-0732">Signal</keyword>
<dbReference type="Pfam" id="PF17802">
    <property type="entry name" value="SpaA"/>
    <property type="match status" value="1"/>
</dbReference>
<keyword evidence="1" id="KW-1133">Transmembrane helix</keyword>
<dbReference type="EMBL" id="JAOQJX010000004">
    <property type="protein sequence ID" value="MCU6746936.1"/>
    <property type="molecule type" value="Genomic_DNA"/>
</dbReference>
<proteinExistence type="predicted"/>
<evidence type="ECO:0000256" key="1">
    <source>
        <dbReference type="SAM" id="Phobius"/>
    </source>
</evidence>
<feature type="signal peptide" evidence="2">
    <location>
        <begin position="1"/>
        <end position="29"/>
    </location>
</feature>
<accession>A0ABT2TAT7</accession>